<name>A0A2N9YDG8_9GAMM</name>
<dbReference type="RefSeq" id="WP_062154832.1">
    <property type="nucleotide sequence ID" value="NZ_CP012373.2"/>
</dbReference>
<proteinExistence type="predicted"/>
<dbReference type="STRING" id="288004.AL038_16935"/>
<dbReference type="EMBL" id="CP018889">
    <property type="protein sequence ID" value="AUI68530.1"/>
    <property type="molecule type" value="Genomic_DNA"/>
</dbReference>
<keyword evidence="4" id="KW-1185">Reference proteome</keyword>
<keyword evidence="2" id="KW-0472">Membrane</keyword>
<feature type="region of interest" description="Disordered" evidence="1">
    <location>
        <begin position="1"/>
        <end position="21"/>
    </location>
</feature>
<gene>
    <name evidence="3" type="ORF">BLE401_07305</name>
</gene>
<dbReference type="OrthoDB" id="9954617at2"/>
<evidence type="ECO:0000256" key="2">
    <source>
        <dbReference type="SAM" id="Phobius"/>
    </source>
</evidence>
<dbReference type="Proteomes" id="UP000234271">
    <property type="component" value="Chromosome"/>
</dbReference>
<protein>
    <submittedName>
        <fullName evidence="3">Uncharacterized protein</fullName>
    </submittedName>
</protein>
<dbReference type="AlphaFoldDB" id="A0A2N9YDG8"/>
<keyword evidence="2" id="KW-1133">Transmembrane helix</keyword>
<evidence type="ECO:0000313" key="4">
    <source>
        <dbReference type="Proteomes" id="UP000234271"/>
    </source>
</evidence>
<evidence type="ECO:0000256" key="1">
    <source>
        <dbReference type="SAM" id="MobiDB-lite"/>
    </source>
</evidence>
<dbReference type="KEGG" id="blep:AL038_16935"/>
<evidence type="ECO:0000313" key="3">
    <source>
        <dbReference type="EMBL" id="AUI68530.1"/>
    </source>
</evidence>
<sequence length="83" mass="9785">MGITLTDAHGTTAQQRFKKRRVKTEKALQKIRQRPSSLSLFVKYFFIPLILLMFWLFLKVDIRLNDTHEVGQRLYTLAAFLSQ</sequence>
<reference evidence="4" key="1">
    <citation type="submission" date="2016-12" db="EMBL/GenBank/DDBJ databases">
        <title>Complete Genome Sequence of Beggiatoa leptomitiformis D-401.</title>
        <authorList>
            <person name="Fomenkov A."/>
            <person name="Vincze T."/>
            <person name="Grabovich M."/>
            <person name="Anton B.P."/>
            <person name="Dubinina G."/>
            <person name="Orlova M."/>
            <person name="Belousova E."/>
            <person name="Roberts R.J."/>
        </authorList>
    </citation>
    <scope>NUCLEOTIDE SEQUENCE [LARGE SCALE GENOMIC DNA]</scope>
    <source>
        <strain evidence="4">D-401</strain>
    </source>
</reference>
<organism evidence="3 4">
    <name type="scientific">Beggiatoa leptomitoformis</name>
    <dbReference type="NCBI Taxonomy" id="288004"/>
    <lineage>
        <taxon>Bacteria</taxon>
        <taxon>Pseudomonadati</taxon>
        <taxon>Pseudomonadota</taxon>
        <taxon>Gammaproteobacteria</taxon>
        <taxon>Thiotrichales</taxon>
        <taxon>Thiotrichaceae</taxon>
        <taxon>Beggiatoa</taxon>
    </lineage>
</organism>
<keyword evidence="2" id="KW-0812">Transmembrane</keyword>
<feature type="transmembrane region" description="Helical" evidence="2">
    <location>
        <begin position="40"/>
        <end position="58"/>
    </location>
</feature>
<accession>A0A2N9YDG8</accession>